<name>A0A2T1HSQ0_9HYPH</name>
<evidence type="ECO:0000313" key="3">
    <source>
        <dbReference type="Proteomes" id="UP000239772"/>
    </source>
</evidence>
<reference evidence="3" key="1">
    <citation type="submission" date="2018-03" db="EMBL/GenBank/DDBJ databases">
        <authorList>
            <person name="Sun L."/>
            <person name="Liu H."/>
            <person name="Chen W."/>
            <person name="Huang K."/>
            <person name="Liu W."/>
            <person name="Gao X."/>
        </authorList>
    </citation>
    <scope>NUCLEOTIDE SEQUENCE [LARGE SCALE GENOMIC DNA]</scope>
    <source>
        <strain evidence="3">SH9</strain>
    </source>
</reference>
<evidence type="ECO:0000313" key="2">
    <source>
        <dbReference type="EMBL" id="PSC04691.1"/>
    </source>
</evidence>
<accession>A0A2T1HSQ0</accession>
<protein>
    <submittedName>
        <fullName evidence="2">DUF1499 domain-containing protein</fullName>
    </submittedName>
</protein>
<dbReference type="InterPro" id="IPR010865">
    <property type="entry name" value="DUF1499"/>
</dbReference>
<keyword evidence="3" id="KW-1185">Reference proteome</keyword>
<feature type="transmembrane region" description="Helical" evidence="1">
    <location>
        <begin position="46"/>
        <end position="71"/>
    </location>
</feature>
<proteinExistence type="predicted"/>
<dbReference type="Pfam" id="PF07386">
    <property type="entry name" value="DUF1499"/>
    <property type="match status" value="1"/>
</dbReference>
<keyword evidence="1" id="KW-0812">Transmembrane</keyword>
<dbReference type="Proteomes" id="UP000239772">
    <property type="component" value="Unassembled WGS sequence"/>
</dbReference>
<gene>
    <name evidence="2" type="ORF">SLNSH_13060</name>
</gene>
<keyword evidence="1" id="KW-0472">Membrane</keyword>
<sequence>MRRLVVDLPLSRAALWSGRLAMFALAVILLGVALGRTERIEIPAAVVVLGAGLVVAITAVLLAVAAFFVIWGDGRPGFGKALGGMLVAGAIVALPAWMSIEAVRLPRLSDVTTDINDPPAFSRSRKALEMRGGRVPADPPAESRAVQKAAYPGVTPLTLEVTPQEAYQLALKAAQQRGWTIIESTAPGGRTGVGRIEAVDHSLVMRFPLDVTVRLRPLAAGVRVDMRSSSRVGQHDLGANARRIQTFFAALQELVDNRE</sequence>
<feature type="transmembrane region" description="Helical" evidence="1">
    <location>
        <begin position="13"/>
        <end position="34"/>
    </location>
</feature>
<dbReference type="OrthoDB" id="1523552at2"/>
<keyword evidence="1" id="KW-1133">Transmembrane helix</keyword>
<organism evidence="2 3">
    <name type="scientific">Alsobacter soli</name>
    <dbReference type="NCBI Taxonomy" id="2109933"/>
    <lineage>
        <taxon>Bacteria</taxon>
        <taxon>Pseudomonadati</taxon>
        <taxon>Pseudomonadota</taxon>
        <taxon>Alphaproteobacteria</taxon>
        <taxon>Hyphomicrobiales</taxon>
        <taxon>Alsobacteraceae</taxon>
        <taxon>Alsobacter</taxon>
    </lineage>
</organism>
<dbReference type="EMBL" id="PVZS01000012">
    <property type="protein sequence ID" value="PSC04691.1"/>
    <property type="molecule type" value="Genomic_DNA"/>
</dbReference>
<comment type="caution">
    <text evidence="2">The sequence shown here is derived from an EMBL/GenBank/DDBJ whole genome shotgun (WGS) entry which is preliminary data.</text>
</comment>
<evidence type="ECO:0000256" key="1">
    <source>
        <dbReference type="SAM" id="Phobius"/>
    </source>
</evidence>
<feature type="transmembrane region" description="Helical" evidence="1">
    <location>
        <begin position="77"/>
        <end position="97"/>
    </location>
</feature>
<dbReference type="AlphaFoldDB" id="A0A2T1HSQ0"/>